<evidence type="ECO:0000259" key="5">
    <source>
        <dbReference type="Pfam" id="PF00082"/>
    </source>
</evidence>
<keyword evidence="7" id="KW-0645">Protease</keyword>
<dbReference type="Gene3D" id="3.30.70.80">
    <property type="entry name" value="Peptidase S8 propeptide/proteinase inhibitor I9"/>
    <property type="match status" value="1"/>
</dbReference>
<evidence type="ECO:0000259" key="6">
    <source>
        <dbReference type="Pfam" id="PF05922"/>
    </source>
</evidence>
<keyword evidence="8" id="KW-1185">Reference proteome</keyword>
<feature type="signal peptide" evidence="4">
    <location>
        <begin position="1"/>
        <end position="22"/>
    </location>
</feature>
<keyword evidence="7" id="KW-0378">Hydrolase</keyword>
<dbReference type="AlphaFoldDB" id="A0A5A7PAJ0"/>
<evidence type="ECO:0000256" key="2">
    <source>
        <dbReference type="ARBA" id="ARBA00022729"/>
    </source>
</evidence>
<dbReference type="PROSITE" id="PS51892">
    <property type="entry name" value="SUBTILASE"/>
    <property type="match status" value="1"/>
</dbReference>
<dbReference type="Pfam" id="PF05922">
    <property type="entry name" value="Inhibitor_I9"/>
    <property type="match status" value="1"/>
</dbReference>
<accession>A0A5A7PAJ0</accession>
<dbReference type="Proteomes" id="UP000325081">
    <property type="component" value="Unassembled WGS sequence"/>
</dbReference>
<dbReference type="EMBL" id="BKCP01004294">
    <property type="protein sequence ID" value="GER29895.1"/>
    <property type="molecule type" value="Genomic_DNA"/>
</dbReference>
<dbReference type="InterPro" id="IPR045051">
    <property type="entry name" value="SBT"/>
</dbReference>
<gene>
    <name evidence="7" type="ORF">STAS_05797</name>
</gene>
<dbReference type="Pfam" id="PF00082">
    <property type="entry name" value="Peptidase_S8"/>
    <property type="match status" value="1"/>
</dbReference>
<dbReference type="InterPro" id="IPR036852">
    <property type="entry name" value="Peptidase_S8/S53_dom_sf"/>
</dbReference>
<feature type="chain" id="PRO_5022988724" evidence="4">
    <location>
        <begin position="23"/>
        <end position="239"/>
    </location>
</feature>
<evidence type="ECO:0000313" key="8">
    <source>
        <dbReference type="Proteomes" id="UP000325081"/>
    </source>
</evidence>
<comment type="caution">
    <text evidence="7">The sequence shown here is derived from an EMBL/GenBank/DDBJ whole genome shotgun (WGS) entry which is preliminary data.</text>
</comment>
<comment type="caution">
    <text evidence="3">Lacks conserved residue(s) required for the propagation of feature annotation.</text>
</comment>
<dbReference type="SUPFAM" id="SSF52743">
    <property type="entry name" value="Subtilisin-like"/>
    <property type="match status" value="2"/>
</dbReference>
<evidence type="ECO:0000256" key="3">
    <source>
        <dbReference type="PROSITE-ProRule" id="PRU01240"/>
    </source>
</evidence>
<keyword evidence="2 4" id="KW-0732">Signal</keyword>
<dbReference type="GO" id="GO:0004252">
    <property type="term" value="F:serine-type endopeptidase activity"/>
    <property type="evidence" value="ECO:0007669"/>
    <property type="project" value="InterPro"/>
</dbReference>
<evidence type="ECO:0000256" key="1">
    <source>
        <dbReference type="ARBA" id="ARBA00011073"/>
    </source>
</evidence>
<dbReference type="GO" id="GO:0006508">
    <property type="term" value="P:proteolysis"/>
    <property type="evidence" value="ECO:0007669"/>
    <property type="project" value="UniProtKB-KW"/>
</dbReference>
<dbReference type="InterPro" id="IPR000209">
    <property type="entry name" value="Peptidase_S8/S53_dom"/>
</dbReference>
<feature type="domain" description="Peptidase S8/S53" evidence="5">
    <location>
        <begin position="151"/>
        <end position="234"/>
    </location>
</feature>
<evidence type="ECO:0000313" key="7">
    <source>
        <dbReference type="EMBL" id="GER29895.1"/>
    </source>
</evidence>
<reference evidence="8" key="1">
    <citation type="journal article" date="2019" name="Curr. Biol.">
        <title>Genome Sequence of Striga asiatica Provides Insight into the Evolution of Plant Parasitism.</title>
        <authorList>
            <person name="Yoshida S."/>
            <person name="Kim S."/>
            <person name="Wafula E.K."/>
            <person name="Tanskanen J."/>
            <person name="Kim Y.M."/>
            <person name="Honaas L."/>
            <person name="Yang Z."/>
            <person name="Spallek T."/>
            <person name="Conn C.E."/>
            <person name="Ichihashi Y."/>
            <person name="Cheong K."/>
            <person name="Cui S."/>
            <person name="Der J.P."/>
            <person name="Gundlach H."/>
            <person name="Jiao Y."/>
            <person name="Hori C."/>
            <person name="Ishida J.K."/>
            <person name="Kasahara H."/>
            <person name="Kiba T."/>
            <person name="Kim M.S."/>
            <person name="Koo N."/>
            <person name="Laohavisit A."/>
            <person name="Lee Y.H."/>
            <person name="Lumba S."/>
            <person name="McCourt P."/>
            <person name="Mortimer J.C."/>
            <person name="Mutuku J.M."/>
            <person name="Nomura T."/>
            <person name="Sasaki-Sekimoto Y."/>
            <person name="Seto Y."/>
            <person name="Wang Y."/>
            <person name="Wakatake T."/>
            <person name="Sakakibara H."/>
            <person name="Demura T."/>
            <person name="Yamaguchi S."/>
            <person name="Yoneyama K."/>
            <person name="Manabe R.I."/>
            <person name="Nelson D.C."/>
            <person name="Schulman A.H."/>
            <person name="Timko M.P."/>
            <person name="dePamphilis C.W."/>
            <person name="Choi D."/>
            <person name="Shirasu K."/>
        </authorList>
    </citation>
    <scope>NUCLEOTIDE SEQUENCE [LARGE SCALE GENOMIC DNA]</scope>
    <source>
        <strain evidence="8">cv. UVA1</strain>
    </source>
</reference>
<organism evidence="7 8">
    <name type="scientific">Striga asiatica</name>
    <name type="common">Asiatic witchweed</name>
    <name type="synonym">Buchnera asiatica</name>
    <dbReference type="NCBI Taxonomy" id="4170"/>
    <lineage>
        <taxon>Eukaryota</taxon>
        <taxon>Viridiplantae</taxon>
        <taxon>Streptophyta</taxon>
        <taxon>Embryophyta</taxon>
        <taxon>Tracheophyta</taxon>
        <taxon>Spermatophyta</taxon>
        <taxon>Magnoliopsida</taxon>
        <taxon>eudicotyledons</taxon>
        <taxon>Gunneridae</taxon>
        <taxon>Pentapetalae</taxon>
        <taxon>asterids</taxon>
        <taxon>lamiids</taxon>
        <taxon>Lamiales</taxon>
        <taxon>Orobanchaceae</taxon>
        <taxon>Buchnereae</taxon>
        <taxon>Striga</taxon>
    </lineage>
</organism>
<dbReference type="PANTHER" id="PTHR10795">
    <property type="entry name" value="PROPROTEIN CONVERTASE SUBTILISIN/KEXIN"/>
    <property type="match status" value="1"/>
</dbReference>
<dbReference type="InterPro" id="IPR037045">
    <property type="entry name" value="S8pro/Inhibitor_I9_sf"/>
</dbReference>
<name>A0A5A7PAJ0_STRAF</name>
<proteinExistence type="inferred from homology"/>
<dbReference type="Gene3D" id="3.40.50.200">
    <property type="entry name" value="Peptidase S8/S53 domain"/>
    <property type="match status" value="1"/>
</dbReference>
<feature type="domain" description="Inhibitor I9" evidence="6">
    <location>
        <begin position="45"/>
        <end position="91"/>
    </location>
</feature>
<dbReference type="OrthoDB" id="913787at2759"/>
<evidence type="ECO:0000256" key="4">
    <source>
        <dbReference type="SAM" id="SignalP"/>
    </source>
</evidence>
<comment type="similarity">
    <text evidence="1 3">Belongs to the peptidase S8 family.</text>
</comment>
<sequence>MSHILGLVVLFLSLSLALFVHADDDEDVRIYIVRVNNRMKPSVYAESSKLVHVYQTVFHGFSAKLSPRQAQELEKRPWVIAVFPDRVYKLHTTRTPYFLDLYWDPNFKVASPLLKKSDYGSNAIIGFLDSGIKLDPSHDNKCQLDGNLAAPAVASFSSRGPSSISQFVNKPDVLAPGVNIFAAWAEGFEFKLLSGTSMACAHVSGLTALLKAVYPEWSPAMIRSAIMTTANTTANDGTQ</sequence>
<protein>
    <submittedName>
        <fullName evidence="7">Subtilisin-like protease</fullName>
    </submittedName>
</protein>
<dbReference type="InterPro" id="IPR010259">
    <property type="entry name" value="S8pro/Inhibitor_I9"/>
</dbReference>